<dbReference type="Proteomes" id="UP000053558">
    <property type="component" value="Unassembled WGS sequence"/>
</dbReference>
<sequence>MLNTAWVALALAGFAAAQDFSIPSAWRDPSTSTSEADLATDAQNLVGTLSVDSSNGGVQGLGYWQSANWLSALANLDHFTGQTTNQQTVTDALNGAFASYTDFDQYQWWATAAYYAYRAYGDENLLDHAIATWQHVSNYVITSADASSGSISTKNFSIEGSCNGQSMAGGVFWRPTDDDTSVNTITTGLYAALSAFLGEATGDSTYTTAAVASANWIKNVNTNSAGLALDSVDASDCSRSDASWIFTYNTGKYIEGLSVLAASDSSWTSLLENTIVAATKDSPWQGSDGVITEGSSDSTDNDDVGFKSVLIRGLHEAWARNTGNGDLTALVEAYTDVQWNALASLASTQSGNGQTWFSTNWPGPGPSALIAWGQLAAIDVLVSAVDEN</sequence>
<dbReference type="Gene3D" id="1.50.10.20">
    <property type="match status" value="1"/>
</dbReference>
<evidence type="ECO:0000256" key="1">
    <source>
        <dbReference type="SAM" id="SignalP"/>
    </source>
</evidence>
<dbReference type="InterPro" id="IPR053169">
    <property type="entry name" value="MUG_Protein"/>
</dbReference>
<dbReference type="SUPFAM" id="SSF48208">
    <property type="entry name" value="Six-hairpin glycosidases"/>
    <property type="match status" value="1"/>
</dbReference>
<proteinExistence type="predicted"/>
<dbReference type="InterPro" id="IPR005198">
    <property type="entry name" value="Glyco_hydro_76"/>
</dbReference>
<dbReference type="EMBL" id="JH711574">
    <property type="protein sequence ID" value="EIW85565.1"/>
    <property type="molecule type" value="Genomic_DNA"/>
</dbReference>
<dbReference type="InterPro" id="IPR008928">
    <property type="entry name" value="6-hairpin_glycosidase_sf"/>
</dbReference>
<evidence type="ECO:0000313" key="2">
    <source>
        <dbReference type="EMBL" id="EIW85565.1"/>
    </source>
</evidence>
<dbReference type="KEGG" id="cput:CONPUDRAFT_150369"/>
<dbReference type="GO" id="GO:0005975">
    <property type="term" value="P:carbohydrate metabolic process"/>
    <property type="evidence" value="ECO:0007669"/>
    <property type="project" value="InterPro"/>
</dbReference>
<evidence type="ECO:0000313" key="3">
    <source>
        <dbReference type="Proteomes" id="UP000053558"/>
    </source>
</evidence>
<dbReference type="RefSeq" id="XP_007765015.1">
    <property type="nucleotide sequence ID" value="XM_007766825.1"/>
</dbReference>
<dbReference type="OMA" id="QISGRCE"/>
<feature type="signal peptide" evidence="1">
    <location>
        <begin position="1"/>
        <end position="17"/>
    </location>
</feature>
<dbReference type="AlphaFoldDB" id="A0A5M3N3Y2"/>
<feature type="chain" id="PRO_5024467204" evidence="1">
    <location>
        <begin position="18"/>
        <end position="388"/>
    </location>
</feature>
<dbReference type="Pfam" id="PF03663">
    <property type="entry name" value="Glyco_hydro_76"/>
    <property type="match status" value="1"/>
</dbReference>
<gene>
    <name evidence="2" type="ORF">CONPUDRAFT_150369</name>
</gene>
<dbReference type="OrthoDB" id="9984024at2759"/>
<reference evidence="3" key="1">
    <citation type="journal article" date="2012" name="Science">
        <title>The Paleozoic origin of enzymatic lignin decomposition reconstructed from 31 fungal genomes.</title>
        <authorList>
            <person name="Floudas D."/>
            <person name="Binder M."/>
            <person name="Riley R."/>
            <person name="Barry K."/>
            <person name="Blanchette R.A."/>
            <person name="Henrissat B."/>
            <person name="Martinez A.T."/>
            <person name="Otillar R."/>
            <person name="Spatafora J.W."/>
            <person name="Yadav J.S."/>
            <person name="Aerts A."/>
            <person name="Benoit I."/>
            <person name="Boyd A."/>
            <person name="Carlson A."/>
            <person name="Copeland A."/>
            <person name="Coutinho P.M."/>
            <person name="de Vries R.P."/>
            <person name="Ferreira P."/>
            <person name="Findley K."/>
            <person name="Foster B."/>
            <person name="Gaskell J."/>
            <person name="Glotzer D."/>
            <person name="Gorecki P."/>
            <person name="Heitman J."/>
            <person name="Hesse C."/>
            <person name="Hori C."/>
            <person name="Igarashi K."/>
            <person name="Jurgens J.A."/>
            <person name="Kallen N."/>
            <person name="Kersten P."/>
            <person name="Kohler A."/>
            <person name="Kuees U."/>
            <person name="Kumar T.K.A."/>
            <person name="Kuo A."/>
            <person name="LaButti K."/>
            <person name="Larrondo L.F."/>
            <person name="Lindquist E."/>
            <person name="Ling A."/>
            <person name="Lombard V."/>
            <person name="Lucas S."/>
            <person name="Lundell T."/>
            <person name="Martin R."/>
            <person name="McLaughlin D.J."/>
            <person name="Morgenstern I."/>
            <person name="Morin E."/>
            <person name="Murat C."/>
            <person name="Nagy L.G."/>
            <person name="Nolan M."/>
            <person name="Ohm R.A."/>
            <person name="Patyshakuliyeva A."/>
            <person name="Rokas A."/>
            <person name="Ruiz-Duenas F.J."/>
            <person name="Sabat G."/>
            <person name="Salamov A."/>
            <person name="Samejima M."/>
            <person name="Schmutz J."/>
            <person name="Slot J.C."/>
            <person name="St John F."/>
            <person name="Stenlid J."/>
            <person name="Sun H."/>
            <person name="Sun S."/>
            <person name="Syed K."/>
            <person name="Tsang A."/>
            <person name="Wiebenga A."/>
            <person name="Young D."/>
            <person name="Pisabarro A."/>
            <person name="Eastwood D.C."/>
            <person name="Martin F."/>
            <person name="Cullen D."/>
            <person name="Grigoriev I.V."/>
            <person name="Hibbett D.S."/>
        </authorList>
    </citation>
    <scope>NUCLEOTIDE SEQUENCE [LARGE SCALE GENOMIC DNA]</scope>
    <source>
        <strain evidence="3">RWD-64-598 SS2</strain>
    </source>
</reference>
<keyword evidence="1" id="KW-0732">Signal</keyword>
<accession>A0A5M3N3Y2</accession>
<name>A0A5M3N3Y2_CONPW</name>
<organism evidence="2 3">
    <name type="scientific">Coniophora puteana (strain RWD-64-598)</name>
    <name type="common">Brown rot fungus</name>
    <dbReference type="NCBI Taxonomy" id="741705"/>
    <lineage>
        <taxon>Eukaryota</taxon>
        <taxon>Fungi</taxon>
        <taxon>Dikarya</taxon>
        <taxon>Basidiomycota</taxon>
        <taxon>Agaricomycotina</taxon>
        <taxon>Agaricomycetes</taxon>
        <taxon>Agaricomycetidae</taxon>
        <taxon>Boletales</taxon>
        <taxon>Coniophorineae</taxon>
        <taxon>Coniophoraceae</taxon>
        <taxon>Coniophora</taxon>
    </lineage>
</organism>
<keyword evidence="3" id="KW-1185">Reference proteome</keyword>
<dbReference type="PANTHER" id="PTHR47791:SF3">
    <property type="entry name" value="MEIOTICALLY UP-REGULATED GENE 191 PROTEIN"/>
    <property type="match status" value="1"/>
</dbReference>
<dbReference type="PANTHER" id="PTHR47791">
    <property type="entry name" value="MEIOTICALLY UP-REGULATED GENE 191 PROTEIN"/>
    <property type="match status" value="1"/>
</dbReference>
<comment type="caution">
    <text evidence="2">The sequence shown here is derived from an EMBL/GenBank/DDBJ whole genome shotgun (WGS) entry which is preliminary data.</text>
</comment>
<dbReference type="GeneID" id="19202679"/>
<protein>
    <submittedName>
        <fullName evidence="2">Endo-1,6-alpha-mannosidase</fullName>
    </submittedName>
</protein>